<sequence length="488" mass="54046">MARHRYTVKRRTRSRSIVFPGIKKCSWTDSEESPSAHGRHTIANLESRSEVRAGSKETGSKSTAAVPYTSSTTQKQAVPFRTPRRAQEMLTKGVHNALTRARACVEFMKETATIAQQPNRDENLTHVAGLQRVCGRMFGIHDDNDDREQSDAEEMVNGLLFPDKAGAAVGSLNIPLDRHFVMRMPHVRSSSNRLQAALGLKRDNGRQTDADSTQSGAHCLKVDSGGCIGTSKAWQPTSLSSHRKRLQSATSKYGCKRLCARTITFKTTKAPFTPGKIPSLWDELDTIMAIDDDQGSIRVFETAFPLTSGTVQPCIWVEIKKPLRVVDNPDQLFVGPPSWITFAIPKPTNLRDEGSGSEQLSLRLVLRYSEGGVPSFASSEKNAEVVYPDSGHEFLTLGRILWYDCDDSEPKLPAAPEFEMRCRQDHLRWKKVQDAMARAACIVEIESHPGEGWDNIAPLDTAALECHKGTPPSDDTLYGTVEHGHHDV</sequence>
<feature type="region of interest" description="Disordered" evidence="1">
    <location>
        <begin position="28"/>
        <end position="79"/>
    </location>
</feature>
<dbReference type="Proteomes" id="UP000317257">
    <property type="component" value="Unassembled WGS sequence"/>
</dbReference>
<feature type="compositionally biased region" description="Polar residues" evidence="1">
    <location>
        <begin position="60"/>
        <end position="76"/>
    </location>
</feature>
<organism evidence="2 3">
    <name type="scientific">Metarhizium rileyi (strain RCEF 4871)</name>
    <name type="common">Nomuraea rileyi</name>
    <dbReference type="NCBI Taxonomy" id="1649241"/>
    <lineage>
        <taxon>Eukaryota</taxon>
        <taxon>Fungi</taxon>
        <taxon>Dikarya</taxon>
        <taxon>Ascomycota</taxon>
        <taxon>Pezizomycotina</taxon>
        <taxon>Sordariomycetes</taxon>
        <taxon>Hypocreomycetidae</taxon>
        <taxon>Hypocreales</taxon>
        <taxon>Clavicipitaceae</taxon>
        <taxon>Metarhizium</taxon>
    </lineage>
</organism>
<evidence type="ECO:0000313" key="3">
    <source>
        <dbReference type="Proteomes" id="UP000317257"/>
    </source>
</evidence>
<protein>
    <submittedName>
        <fullName evidence="2">Uncharacterized protein</fullName>
    </submittedName>
</protein>
<reference evidence="3" key="1">
    <citation type="submission" date="2018-12" db="EMBL/GenBank/DDBJ databases">
        <title>The complete genome of Metarhizium rileyi, a key fungal pathogen of Lepidoptera.</title>
        <authorList>
            <person name="Binneck E."/>
            <person name="Lastra C.C.L."/>
            <person name="Sosa-Gomez D.R."/>
        </authorList>
    </citation>
    <scope>NUCLEOTIDE SEQUENCE [LARGE SCALE GENOMIC DNA]</scope>
    <source>
        <strain evidence="3">Cep018-CH2</strain>
    </source>
</reference>
<evidence type="ECO:0000313" key="2">
    <source>
        <dbReference type="EMBL" id="TWU78789.1"/>
    </source>
</evidence>
<proteinExistence type="predicted"/>
<dbReference type="EMBL" id="SBHS01000001">
    <property type="protein sequence ID" value="TWU78789.1"/>
    <property type="molecule type" value="Genomic_DNA"/>
</dbReference>
<comment type="caution">
    <text evidence="2">The sequence shown here is derived from an EMBL/GenBank/DDBJ whole genome shotgun (WGS) entry which is preliminary data.</text>
</comment>
<gene>
    <name evidence="2" type="ORF">ED733_007045</name>
</gene>
<dbReference type="AlphaFoldDB" id="A0A5C6GP54"/>
<name>A0A5C6GP54_METRR</name>
<evidence type="ECO:0000256" key="1">
    <source>
        <dbReference type="SAM" id="MobiDB-lite"/>
    </source>
</evidence>
<feature type="compositionally biased region" description="Basic and acidic residues" evidence="1">
    <location>
        <begin position="47"/>
        <end position="59"/>
    </location>
</feature>
<accession>A0A5C6GP54</accession>